<reference evidence="2 3" key="1">
    <citation type="submission" date="2016-11" db="EMBL/GenBank/DDBJ databases">
        <authorList>
            <person name="Jaros S."/>
            <person name="Januszkiewicz K."/>
            <person name="Wedrychowicz H."/>
        </authorList>
    </citation>
    <scope>NUCLEOTIDE SEQUENCE [LARGE SCALE GENOMIC DNA]</scope>
    <source>
        <strain evidence="2 3">DSM 15692</strain>
    </source>
</reference>
<dbReference type="RefSeq" id="WP_073297168.1">
    <property type="nucleotide sequence ID" value="NZ_FQUF01000012.1"/>
</dbReference>
<dbReference type="STRING" id="1121025.SAMN02745249_00972"/>
<keyword evidence="1" id="KW-0812">Transmembrane</keyword>
<feature type="transmembrane region" description="Helical" evidence="1">
    <location>
        <begin position="66"/>
        <end position="90"/>
    </location>
</feature>
<proteinExistence type="predicted"/>
<dbReference type="OrthoDB" id="1631895at2"/>
<organism evidence="2 3">
    <name type="scientific">Atopostipes suicloacalis DSM 15692</name>
    <dbReference type="NCBI Taxonomy" id="1121025"/>
    <lineage>
        <taxon>Bacteria</taxon>
        <taxon>Bacillati</taxon>
        <taxon>Bacillota</taxon>
        <taxon>Bacilli</taxon>
        <taxon>Lactobacillales</taxon>
        <taxon>Carnobacteriaceae</taxon>
        <taxon>Atopostipes</taxon>
    </lineage>
</organism>
<accession>A0A1M4VNL5</accession>
<feature type="transmembrane region" description="Helical" evidence="1">
    <location>
        <begin position="12"/>
        <end position="33"/>
    </location>
</feature>
<dbReference type="EMBL" id="FQUF01000012">
    <property type="protein sequence ID" value="SHE70475.1"/>
    <property type="molecule type" value="Genomic_DNA"/>
</dbReference>
<evidence type="ECO:0000313" key="3">
    <source>
        <dbReference type="Proteomes" id="UP000184128"/>
    </source>
</evidence>
<dbReference type="AlphaFoldDB" id="A0A1M4VNL5"/>
<feature type="transmembrane region" description="Helical" evidence="1">
    <location>
        <begin position="111"/>
        <end position="138"/>
    </location>
</feature>
<dbReference type="Gene3D" id="1.10.1760.20">
    <property type="match status" value="1"/>
</dbReference>
<evidence type="ECO:0000313" key="2">
    <source>
        <dbReference type="EMBL" id="SHE70475.1"/>
    </source>
</evidence>
<sequence>MENRNQATKLTITALLMAIAIIIPVIMPVKVVIGPASYTLASHVPIFIAMFFSPSIAILVNLGATVGFFIGGFPIVIVLRALSQVAFVYIGAKILEKNQNKILSSFWKSQLFSLGIGLIHALGEMIIVSLFFFGFIGVTDTSNGFFYTVFLLVGVGTLVHSMVDFFIAQYIWKAQESRLTTMKLKIT</sequence>
<keyword evidence="3" id="KW-1185">Reference proteome</keyword>
<evidence type="ECO:0000256" key="1">
    <source>
        <dbReference type="SAM" id="Phobius"/>
    </source>
</evidence>
<gene>
    <name evidence="2" type="ORF">SAMN02745249_00972</name>
</gene>
<protein>
    <submittedName>
        <fullName evidence="2">Niacin transporter</fullName>
    </submittedName>
</protein>
<keyword evidence="1" id="KW-1133">Transmembrane helix</keyword>
<feature type="transmembrane region" description="Helical" evidence="1">
    <location>
        <begin position="40"/>
        <end position="60"/>
    </location>
</feature>
<name>A0A1M4VNL5_9LACT</name>
<dbReference type="Proteomes" id="UP000184128">
    <property type="component" value="Unassembled WGS sequence"/>
</dbReference>
<keyword evidence="1" id="KW-0472">Membrane</keyword>
<feature type="transmembrane region" description="Helical" evidence="1">
    <location>
        <begin position="144"/>
        <end position="172"/>
    </location>
</feature>